<proteinExistence type="predicted"/>
<dbReference type="AlphaFoldDB" id="A0A9W4GFK1"/>
<protein>
    <submittedName>
        <fullName evidence="1">BgTH12-05472</fullName>
    </submittedName>
</protein>
<dbReference type="Proteomes" id="UP000683417">
    <property type="component" value="Unassembled WGS sequence"/>
</dbReference>
<comment type="caution">
    <text evidence="1">The sequence shown here is derived from an EMBL/GenBank/DDBJ whole genome shotgun (WGS) entry which is preliminary data.</text>
</comment>
<reference evidence="1" key="1">
    <citation type="submission" date="2020-10" db="EMBL/GenBank/DDBJ databases">
        <authorList>
            <person name="Muller C M."/>
        </authorList>
    </citation>
    <scope>NUCLEOTIDE SEQUENCE</scope>
    <source>
        <strain evidence="1">THUN-12</strain>
    </source>
</reference>
<evidence type="ECO:0000313" key="2">
    <source>
        <dbReference type="Proteomes" id="UP000683417"/>
    </source>
</evidence>
<accession>A0A9W4GFK1</accession>
<dbReference type="EMBL" id="CAJHIT010000006">
    <property type="protein sequence ID" value="CAD6502883.1"/>
    <property type="molecule type" value="Genomic_DNA"/>
</dbReference>
<name>A0A9W4GFK1_BLUGR</name>
<organism evidence="1 2">
    <name type="scientific">Blumeria graminis f. sp. triticale</name>
    <dbReference type="NCBI Taxonomy" id="1689686"/>
    <lineage>
        <taxon>Eukaryota</taxon>
        <taxon>Fungi</taxon>
        <taxon>Dikarya</taxon>
        <taxon>Ascomycota</taxon>
        <taxon>Pezizomycotina</taxon>
        <taxon>Leotiomycetes</taxon>
        <taxon>Erysiphales</taxon>
        <taxon>Erysiphaceae</taxon>
        <taxon>Blumeria</taxon>
    </lineage>
</organism>
<sequence>MRDAIIGHGNLHESGMFLDEILAENIILPKPDKTGVTKAS</sequence>
<gene>
    <name evidence="1" type="ORF">BGTH12_LOCUS4241</name>
</gene>
<evidence type="ECO:0000313" key="1">
    <source>
        <dbReference type="EMBL" id="CAD6502883.1"/>
    </source>
</evidence>